<dbReference type="GO" id="GO:0140359">
    <property type="term" value="F:ABC-type transporter activity"/>
    <property type="evidence" value="ECO:0007669"/>
    <property type="project" value="InterPro"/>
</dbReference>
<dbReference type="Proteomes" id="UP000051236">
    <property type="component" value="Unassembled WGS sequence"/>
</dbReference>
<name>A0A0R1XQN6_9LACO</name>
<dbReference type="InterPro" id="IPR000412">
    <property type="entry name" value="ABC_2_transport"/>
</dbReference>
<feature type="transmembrane region" description="Helical" evidence="5">
    <location>
        <begin position="57"/>
        <end position="78"/>
    </location>
</feature>
<keyword evidence="4 5" id="KW-0472">Membrane</keyword>
<dbReference type="GO" id="GO:0043190">
    <property type="term" value="C:ATP-binding cassette (ABC) transporter complex"/>
    <property type="evidence" value="ECO:0007669"/>
    <property type="project" value="InterPro"/>
</dbReference>
<feature type="transmembrane region" description="Helical" evidence="5">
    <location>
        <begin position="168"/>
        <end position="187"/>
    </location>
</feature>
<comment type="subcellular location">
    <subcellularLocation>
        <location evidence="1">Membrane</location>
        <topology evidence="1">Multi-pass membrane protein</topology>
    </subcellularLocation>
</comment>
<comment type="caution">
    <text evidence="7">The sequence shown here is derived from an EMBL/GenBank/DDBJ whole genome shotgun (WGS) entry which is preliminary data.</text>
</comment>
<dbReference type="AlphaFoldDB" id="A0A0R1XQN6"/>
<evidence type="ECO:0000256" key="2">
    <source>
        <dbReference type="ARBA" id="ARBA00022692"/>
    </source>
</evidence>
<dbReference type="InterPro" id="IPR013525">
    <property type="entry name" value="ABC2_TM"/>
</dbReference>
<accession>A0A0R1XQN6</accession>
<feature type="transmembrane region" description="Helical" evidence="5">
    <location>
        <begin position="98"/>
        <end position="124"/>
    </location>
</feature>
<evidence type="ECO:0000259" key="6">
    <source>
        <dbReference type="Pfam" id="PF01061"/>
    </source>
</evidence>
<feature type="transmembrane region" description="Helical" evidence="5">
    <location>
        <begin position="20"/>
        <end position="37"/>
    </location>
</feature>
<dbReference type="PATRIC" id="fig|1423734.3.peg.435"/>
<keyword evidence="3 5" id="KW-1133">Transmembrane helix</keyword>
<protein>
    <submittedName>
        <fullName evidence="7">Multidrug ABC superfamily ATP binding cassette transporter, permease protein</fullName>
    </submittedName>
</protein>
<dbReference type="STRING" id="1423734.FC83_GL000434"/>
<dbReference type="PANTHER" id="PTHR43229">
    <property type="entry name" value="NODULATION PROTEIN J"/>
    <property type="match status" value="1"/>
</dbReference>
<keyword evidence="2 5" id="KW-0812">Transmembrane</keyword>
<evidence type="ECO:0000256" key="5">
    <source>
        <dbReference type="SAM" id="Phobius"/>
    </source>
</evidence>
<evidence type="ECO:0000256" key="1">
    <source>
        <dbReference type="ARBA" id="ARBA00004141"/>
    </source>
</evidence>
<organism evidence="7 8">
    <name type="scientific">Agrilactobacillus composti DSM 18527 = JCM 14202</name>
    <dbReference type="NCBI Taxonomy" id="1423734"/>
    <lineage>
        <taxon>Bacteria</taxon>
        <taxon>Bacillati</taxon>
        <taxon>Bacillota</taxon>
        <taxon>Bacilli</taxon>
        <taxon>Lactobacillales</taxon>
        <taxon>Lactobacillaceae</taxon>
        <taxon>Agrilactobacillus</taxon>
    </lineage>
</organism>
<gene>
    <name evidence="7" type="ORF">FC83_GL000434</name>
</gene>
<evidence type="ECO:0000313" key="7">
    <source>
        <dbReference type="EMBL" id="KRM32567.1"/>
    </source>
</evidence>
<feature type="transmembrane region" description="Helical" evidence="5">
    <location>
        <begin position="136"/>
        <end position="156"/>
    </location>
</feature>
<evidence type="ECO:0000256" key="4">
    <source>
        <dbReference type="ARBA" id="ARBA00023136"/>
    </source>
</evidence>
<sequence length="255" mass="28087">MKTILNQLRFDGKRLIFRNLSFFFFSILMPAGFYVLFTKVMMVTGSSTQQQQFAKTYMGSMIVYSILISAIFGIASILKRDRDQGLLVFLSLAPKGTLPYYISVFICILGINLGAVVVLGALAVFLNQVSLSANQWLNIFGLVILCQIPLLLIGTAMSFIKRQETLSVVSNLVTFPMAVVSGLWWPINMLPNWLQTIGKLTPTYFANNSLSHVLTNGKVDLMNVGGVLAWLGLGVALVILMAKRTARKGVVLDHG</sequence>
<dbReference type="eggNOG" id="COG0842">
    <property type="taxonomic scope" value="Bacteria"/>
</dbReference>
<dbReference type="PIRSF" id="PIRSF006648">
    <property type="entry name" value="DrrB"/>
    <property type="match status" value="1"/>
</dbReference>
<dbReference type="InterPro" id="IPR051784">
    <property type="entry name" value="Nod_factor_ABC_transporter"/>
</dbReference>
<proteinExistence type="predicted"/>
<keyword evidence="8" id="KW-1185">Reference proteome</keyword>
<dbReference type="EMBL" id="AZGA01000070">
    <property type="protein sequence ID" value="KRM32567.1"/>
    <property type="molecule type" value="Genomic_DNA"/>
</dbReference>
<dbReference type="Pfam" id="PF01061">
    <property type="entry name" value="ABC2_membrane"/>
    <property type="match status" value="1"/>
</dbReference>
<feature type="transmembrane region" description="Helical" evidence="5">
    <location>
        <begin position="221"/>
        <end position="242"/>
    </location>
</feature>
<dbReference type="PANTHER" id="PTHR43229:SF6">
    <property type="entry name" value="ABC-TYPE MULTIDRUG TRANSPORT SYSTEM, PERMEASE COMPONENT"/>
    <property type="match status" value="1"/>
</dbReference>
<reference evidence="7 8" key="1">
    <citation type="journal article" date="2015" name="Genome Announc.">
        <title>Expanding the biotechnology potential of lactobacilli through comparative genomics of 213 strains and associated genera.</title>
        <authorList>
            <person name="Sun Z."/>
            <person name="Harris H.M."/>
            <person name="McCann A."/>
            <person name="Guo C."/>
            <person name="Argimon S."/>
            <person name="Zhang W."/>
            <person name="Yang X."/>
            <person name="Jeffery I.B."/>
            <person name="Cooney J.C."/>
            <person name="Kagawa T.F."/>
            <person name="Liu W."/>
            <person name="Song Y."/>
            <person name="Salvetti E."/>
            <person name="Wrobel A."/>
            <person name="Rasinkangas P."/>
            <person name="Parkhill J."/>
            <person name="Rea M.C."/>
            <person name="O'Sullivan O."/>
            <person name="Ritari J."/>
            <person name="Douillard F.P."/>
            <person name="Paul Ross R."/>
            <person name="Yang R."/>
            <person name="Briner A.E."/>
            <person name="Felis G.E."/>
            <person name="de Vos W.M."/>
            <person name="Barrangou R."/>
            <person name="Klaenhammer T.R."/>
            <person name="Caufield P.W."/>
            <person name="Cui Y."/>
            <person name="Zhang H."/>
            <person name="O'Toole P.W."/>
        </authorList>
    </citation>
    <scope>NUCLEOTIDE SEQUENCE [LARGE SCALE GENOMIC DNA]</scope>
    <source>
        <strain evidence="7 8">DSM 18527</strain>
    </source>
</reference>
<feature type="domain" description="ABC-2 type transporter transmembrane" evidence="6">
    <location>
        <begin position="15"/>
        <end position="213"/>
    </location>
</feature>
<dbReference type="RefSeq" id="WP_057002815.1">
    <property type="nucleotide sequence ID" value="NZ_AZGA01000070.1"/>
</dbReference>
<evidence type="ECO:0000256" key="3">
    <source>
        <dbReference type="ARBA" id="ARBA00022989"/>
    </source>
</evidence>
<evidence type="ECO:0000313" key="8">
    <source>
        <dbReference type="Proteomes" id="UP000051236"/>
    </source>
</evidence>